<dbReference type="GO" id="GO:0004252">
    <property type="term" value="F:serine-type endopeptidase activity"/>
    <property type="evidence" value="ECO:0007669"/>
    <property type="project" value="UniProtKB-UniRule"/>
</dbReference>
<feature type="active site" description="Charge relay system" evidence="5">
    <location>
        <position position="189"/>
    </location>
</feature>
<feature type="signal peptide" evidence="6">
    <location>
        <begin position="1"/>
        <end position="23"/>
    </location>
</feature>
<dbReference type="PRINTS" id="PR00723">
    <property type="entry name" value="SUBTILISIN"/>
</dbReference>
<dbReference type="PROSITE" id="PS51892">
    <property type="entry name" value="SUBTILASE"/>
    <property type="match status" value="1"/>
</dbReference>
<evidence type="ECO:0000256" key="4">
    <source>
        <dbReference type="ARBA" id="ARBA00022825"/>
    </source>
</evidence>
<protein>
    <submittedName>
        <fullName evidence="8">Bacillopeptidase F</fullName>
    </submittedName>
</protein>
<keyword evidence="4 5" id="KW-0720">Serine protease</keyword>
<evidence type="ECO:0000313" key="8">
    <source>
        <dbReference type="EMBL" id="PKW26212.1"/>
    </source>
</evidence>
<organism evidence="8 9">
    <name type="scientific">Phycicoccus duodecadis</name>
    <dbReference type="NCBI Taxonomy" id="173053"/>
    <lineage>
        <taxon>Bacteria</taxon>
        <taxon>Bacillati</taxon>
        <taxon>Actinomycetota</taxon>
        <taxon>Actinomycetes</taxon>
        <taxon>Micrococcales</taxon>
        <taxon>Intrasporangiaceae</taxon>
        <taxon>Phycicoccus</taxon>
    </lineage>
</organism>
<keyword evidence="6" id="KW-0732">Signal</keyword>
<accession>A0A2N3YH72</accession>
<evidence type="ECO:0000256" key="6">
    <source>
        <dbReference type="SAM" id="SignalP"/>
    </source>
</evidence>
<dbReference type="SUPFAM" id="SSF52743">
    <property type="entry name" value="Subtilisin-like"/>
    <property type="match status" value="1"/>
</dbReference>
<evidence type="ECO:0000313" key="9">
    <source>
        <dbReference type="Proteomes" id="UP000233781"/>
    </source>
</evidence>
<keyword evidence="9" id="KW-1185">Reference proteome</keyword>
<dbReference type="Gene3D" id="3.40.50.200">
    <property type="entry name" value="Peptidase S8/S53 domain"/>
    <property type="match status" value="1"/>
</dbReference>
<dbReference type="PANTHER" id="PTHR43806:SF11">
    <property type="entry name" value="CEREVISIN-RELATED"/>
    <property type="match status" value="1"/>
</dbReference>
<dbReference type="InterPro" id="IPR000209">
    <property type="entry name" value="Peptidase_S8/S53_dom"/>
</dbReference>
<gene>
    <name evidence="8" type="ORF">ATL31_1018</name>
</gene>
<sequence>MRPVRATALVAVLGVAALGTVQAPMVAAQPAPDPVSSTIDPDLARVLDGLAPGEETTVVVTLQGRVDTRGVGGRKRERTAEVVRRLRAGTEAAQARGLGARLRTLQARGAVSRTRTLWVSHAVSVTGTAAAIRDIAARTDVAAVQPDAIPVTLSAVSSAPAEPNIVAVRAPELWARGLTGAGAVVATLDTGVDLSKPDLAARWRGGSNSWYDPYGQHPTQPVDLNGHGTATAGVIVGGDAASSYGVAPGAGLIAARVFDDRGATTVTAMHEAFQWLLDPDHDPATADAPDVVNASWALGTGPSCDLTFQPDVQALRAAGIVPVFAAGNFGPGASTSASPANYPESLSVGAVGADRAIWPATSAGPSGCGGRARVFPDLVAPGVSILTADRFDSMQYVSGTSIAAPHVAGALALLIGGHPGVAHSGSEQALTSTAVDLGTSGPDDRFGQGMVDVVAADAAVPAPPPPPPPPVAADFSLTAPASVTVWRGQTVRVPVAVGTVSGSPTAVTLTSSKAPARVGLSWTGNPVAVPGTATLVVAVGSRAAKGTYRVVVTGVSGGVSHSVTVSLVVRASSSRPPAARTLRRSMVS</sequence>
<dbReference type="EMBL" id="PJNE01000001">
    <property type="protein sequence ID" value="PKW26212.1"/>
    <property type="molecule type" value="Genomic_DNA"/>
</dbReference>
<dbReference type="GO" id="GO:0006508">
    <property type="term" value="P:proteolysis"/>
    <property type="evidence" value="ECO:0007669"/>
    <property type="project" value="UniProtKB-KW"/>
</dbReference>
<comment type="caution">
    <text evidence="8">The sequence shown here is derived from an EMBL/GenBank/DDBJ whole genome shotgun (WGS) entry which is preliminary data.</text>
</comment>
<dbReference type="PROSITE" id="PS00138">
    <property type="entry name" value="SUBTILASE_SER"/>
    <property type="match status" value="1"/>
</dbReference>
<feature type="domain" description="Peptidase S8/S53" evidence="7">
    <location>
        <begin position="180"/>
        <end position="449"/>
    </location>
</feature>
<feature type="chain" id="PRO_5039453796" evidence="6">
    <location>
        <begin position="24"/>
        <end position="588"/>
    </location>
</feature>
<dbReference type="AlphaFoldDB" id="A0A2N3YH72"/>
<dbReference type="PANTHER" id="PTHR43806">
    <property type="entry name" value="PEPTIDASE S8"/>
    <property type="match status" value="1"/>
</dbReference>
<feature type="active site" description="Charge relay system" evidence="5">
    <location>
        <position position="227"/>
    </location>
</feature>
<name>A0A2N3YH72_9MICO</name>
<dbReference type="Pfam" id="PF00082">
    <property type="entry name" value="Peptidase_S8"/>
    <property type="match status" value="1"/>
</dbReference>
<comment type="similarity">
    <text evidence="1 5">Belongs to the peptidase S8 family.</text>
</comment>
<keyword evidence="3 5" id="KW-0378">Hydrolase</keyword>
<dbReference type="InterPro" id="IPR036852">
    <property type="entry name" value="Peptidase_S8/S53_dom_sf"/>
</dbReference>
<evidence type="ECO:0000256" key="2">
    <source>
        <dbReference type="ARBA" id="ARBA00022670"/>
    </source>
</evidence>
<dbReference type="InterPro" id="IPR023828">
    <property type="entry name" value="Peptidase_S8_Ser-AS"/>
</dbReference>
<dbReference type="Proteomes" id="UP000233781">
    <property type="component" value="Unassembled WGS sequence"/>
</dbReference>
<evidence type="ECO:0000259" key="7">
    <source>
        <dbReference type="Pfam" id="PF00082"/>
    </source>
</evidence>
<reference evidence="8 9" key="1">
    <citation type="submission" date="2017-12" db="EMBL/GenBank/DDBJ databases">
        <title>Sequencing the genomes of 1000 Actinobacteria strains.</title>
        <authorList>
            <person name="Klenk H.-P."/>
        </authorList>
    </citation>
    <scope>NUCLEOTIDE SEQUENCE [LARGE SCALE GENOMIC DNA]</scope>
    <source>
        <strain evidence="8 9">DSM 12806</strain>
    </source>
</reference>
<evidence type="ECO:0000256" key="1">
    <source>
        <dbReference type="ARBA" id="ARBA00011073"/>
    </source>
</evidence>
<dbReference type="InterPro" id="IPR015500">
    <property type="entry name" value="Peptidase_S8_subtilisin-rel"/>
</dbReference>
<proteinExistence type="inferred from homology"/>
<keyword evidence="2 5" id="KW-0645">Protease</keyword>
<dbReference type="InterPro" id="IPR050131">
    <property type="entry name" value="Peptidase_S8_subtilisin-like"/>
</dbReference>
<evidence type="ECO:0000256" key="3">
    <source>
        <dbReference type="ARBA" id="ARBA00022801"/>
    </source>
</evidence>
<feature type="active site" description="Charge relay system" evidence="5">
    <location>
        <position position="401"/>
    </location>
</feature>
<dbReference type="OrthoDB" id="9813435at2"/>
<evidence type="ECO:0000256" key="5">
    <source>
        <dbReference type="PROSITE-ProRule" id="PRU01240"/>
    </source>
</evidence>